<dbReference type="InParanoid" id="J5JDG6"/>
<reference evidence="1 2" key="1">
    <citation type="journal article" date="2012" name="Sci. Rep.">
        <title>Genomic perspectives on the evolution of fungal entomopathogenicity in Beauveria bassiana.</title>
        <authorList>
            <person name="Xiao G."/>
            <person name="Ying S.H."/>
            <person name="Zheng P."/>
            <person name="Wang Z.L."/>
            <person name="Zhang S."/>
            <person name="Xie X.Q."/>
            <person name="Shang Y."/>
            <person name="St Leger R.J."/>
            <person name="Zhao G.P."/>
            <person name="Wang C."/>
            <person name="Feng M.G."/>
        </authorList>
    </citation>
    <scope>NUCLEOTIDE SEQUENCE [LARGE SCALE GENOMIC DNA]</scope>
    <source>
        <strain evidence="1 2">ARSEF 2860</strain>
    </source>
</reference>
<dbReference type="RefSeq" id="XP_008602555.1">
    <property type="nucleotide sequence ID" value="XM_008604333.1"/>
</dbReference>
<name>J5JDG6_BEAB2</name>
<dbReference type="EMBL" id="JH725197">
    <property type="protein sequence ID" value="EJP61816.1"/>
    <property type="molecule type" value="Genomic_DNA"/>
</dbReference>
<dbReference type="AlphaFoldDB" id="J5JDG6"/>
<dbReference type="GeneID" id="19892248"/>
<keyword evidence="2" id="KW-1185">Reference proteome</keyword>
<proteinExistence type="predicted"/>
<dbReference type="Proteomes" id="UP000002762">
    <property type="component" value="Unassembled WGS sequence"/>
</dbReference>
<dbReference type="HOGENOM" id="CLU_162820_0_0_1"/>
<gene>
    <name evidence="1" type="ORF">BBA_09236</name>
</gene>
<protein>
    <submittedName>
        <fullName evidence="1">Uncharacterized protein</fullName>
    </submittedName>
</protein>
<dbReference type="OrthoDB" id="5355526at2759"/>
<organism evidence="1 2">
    <name type="scientific">Beauveria bassiana (strain ARSEF 2860)</name>
    <name type="common">White muscardine disease fungus</name>
    <name type="synonym">Tritirachium shiotae</name>
    <dbReference type="NCBI Taxonomy" id="655819"/>
    <lineage>
        <taxon>Eukaryota</taxon>
        <taxon>Fungi</taxon>
        <taxon>Dikarya</taxon>
        <taxon>Ascomycota</taxon>
        <taxon>Pezizomycotina</taxon>
        <taxon>Sordariomycetes</taxon>
        <taxon>Hypocreomycetidae</taxon>
        <taxon>Hypocreales</taxon>
        <taxon>Cordycipitaceae</taxon>
        <taxon>Beauveria</taxon>
    </lineage>
</organism>
<evidence type="ECO:0000313" key="2">
    <source>
        <dbReference type="Proteomes" id="UP000002762"/>
    </source>
</evidence>
<evidence type="ECO:0000313" key="1">
    <source>
        <dbReference type="EMBL" id="EJP61816.1"/>
    </source>
</evidence>
<sequence>MCYQVVELYAACRCLYYQHAVDRCPSYGHHGVEKRTIWVGYSCAAHAAHQAAAANHFTHSSDSGYSSYRSASKGFNYRLAADDFTTI</sequence>
<accession>J5JDG6</accession>